<comment type="subcellular location">
    <subcellularLocation>
        <location evidence="1">Membrane</location>
        <topology evidence="1">Multi-pass membrane protein</topology>
    </subcellularLocation>
</comment>
<dbReference type="EMBL" id="CM000786">
    <property type="protein sequence ID" value="AQK44462.1"/>
    <property type="molecule type" value="Genomic_DNA"/>
</dbReference>
<dbReference type="PANTHER" id="PTHR11654">
    <property type="entry name" value="OLIGOPEPTIDE TRANSPORTER-RELATED"/>
    <property type="match status" value="1"/>
</dbReference>
<reference evidence="6" key="1">
    <citation type="submission" date="2015-12" db="EMBL/GenBank/DDBJ databases">
        <title>Update maize B73 reference genome by single molecule sequencing technologies.</title>
        <authorList>
            <consortium name="Maize Genome Sequencing Project"/>
            <person name="Ware D."/>
        </authorList>
    </citation>
    <scope>NUCLEOTIDE SEQUENCE</scope>
    <source>
        <tissue evidence="6">Seedling</tissue>
    </source>
</reference>
<keyword evidence="4" id="KW-1133">Transmembrane helix</keyword>
<name>A0A1D6J967_MAIZE</name>
<dbReference type="InterPro" id="IPR000109">
    <property type="entry name" value="POT_fam"/>
</dbReference>
<evidence type="ECO:0000256" key="5">
    <source>
        <dbReference type="ARBA" id="ARBA00023136"/>
    </source>
</evidence>
<dbReference type="AlphaFoldDB" id="A0A1D6J967"/>
<dbReference type="Gene3D" id="1.20.1250.20">
    <property type="entry name" value="MFS general substrate transporter like domains"/>
    <property type="match status" value="1"/>
</dbReference>
<gene>
    <name evidence="6" type="ORF">ZEAMMB73_Zm00001d025748</name>
</gene>
<comment type="similarity">
    <text evidence="2">Belongs to the major facilitator superfamily. Proton-dependent oligopeptide transporter (POT/PTR) (TC 2.A.17) family.</text>
</comment>
<sequence>MEGEQVYVDWRGNAADERRHGGVRATVFLYVLFMLRSCSNSSNFTVVAYLHGTLHLDIVTSSTVIGYLVGTVMISAALMNFISDACMIKRTTAIFVFGPCVILGYMLLALQAHFPALHPETCAIDEEPNSCEAARGWKLTLLYLGLFMFAVGEGCMRACVPSLGGDQFSDSDPKKPQLRSTFLTRLKLANSIGAMIGLAFLVWIENNLGWDIGFMTCALAVLVGLLVAASGCPFYRMQKPSGCGSPLTRTLQVLITSSNQKSAANVDDIELQDTNTQGHVFKSGTNQADETRVLIQMLPIFISCFLVYLPFVLLMTLTIQVGRAMDRGAGAIQIPSAASLIAIPTAFHTLMQPCYDRILTPLLRTATGHQHGATPLQRIGAGSACGIAAACVAALVEARRLNVAEQRGLTTSTGTGVPALSVFWLVIQFFLLSVMDTASFGGLAEFIRSEAPSAMKSIAPAVQSCVAGLAAWSCCAFIHLVNRMTRSGGGGDGGWLDGTDFNRARLDRFFLSLGAFELLALVNYTFWARRYARKLRRVNFDLNVSADLE</sequence>
<keyword evidence="5" id="KW-0472">Membrane</keyword>
<dbReference type="GO" id="GO:0016020">
    <property type="term" value="C:membrane"/>
    <property type="evidence" value="ECO:0007669"/>
    <property type="project" value="UniProtKB-SubCell"/>
</dbReference>
<proteinExistence type="inferred from homology"/>
<dbReference type="PaxDb" id="4577-GRMZM2G018353_P01"/>
<evidence type="ECO:0000256" key="3">
    <source>
        <dbReference type="ARBA" id="ARBA00022692"/>
    </source>
</evidence>
<organism evidence="6">
    <name type="scientific">Zea mays</name>
    <name type="common">Maize</name>
    <dbReference type="NCBI Taxonomy" id="4577"/>
    <lineage>
        <taxon>Eukaryota</taxon>
        <taxon>Viridiplantae</taxon>
        <taxon>Streptophyta</taxon>
        <taxon>Embryophyta</taxon>
        <taxon>Tracheophyta</taxon>
        <taxon>Spermatophyta</taxon>
        <taxon>Magnoliopsida</taxon>
        <taxon>Liliopsida</taxon>
        <taxon>Poales</taxon>
        <taxon>Poaceae</taxon>
        <taxon>PACMAD clade</taxon>
        <taxon>Panicoideae</taxon>
        <taxon>Andropogonodae</taxon>
        <taxon>Andropogoneae</taxon>
        <taxon>Tripsacinae</taxon>
        <taxon>Zea</taxon>
    </lineage>
</organism>
<evidence type="ECO:0000313" key="6">
    <source>
        <dbReference type="EMBL" id="AQK44462.1"/>
    </source>
</evidence>
<dbReference type="InterPro" id="IPR036259">
    <property type="entry name" value="MFS_trans_sf"/>
</dbReference>
<keyword evidence="3" id="KW-0812">Transmembrane</keyword>
<evidence type="ECO:0000256" key="4">
    <source>
        <dbReference type="ARBA" id="ARBA00022989"/>
    </source>
</evidence>
<dbReference type="FunCoup" id="A0A1D6J967">
    <property type="interactions" value="2"/>
</dbReference>
<dbReference type="SUPFAM" id="SSF103473">
    <property type="entry name" value="MFS general substrate transporter"/>
    <property type="match status" value="1"/>
</dbReference>
<dbReference type="Pfam" id="PF00854">
    <property type="entry name" value="PTR2"/>
    <property type="match status" value="1"/>
</dbReference>
<accession>A0A1D6J967</accession>
<dbReference type="OMA" id="WLVIQFF"/>
<protein>
    <submittedName>
        <fullName evidence="6">Protein NRT1/ PTR FAMILY 4.2</fullName>
    </submittedName>
</protein>
<dbReference type="FunFam" id="1.20.1250.20:FF:001478">
    <property type="entry name" value="Protein NRT1/ PTR FAMILY 4.2"/>
    <property type="match status" value="1"/>
</dbReference>
<dbReference type="SMR" id="A0A1D6J967"/>
<dbReference type="eggNOG" id="KOG1237">
    <property type="taxonomic scope" value="Eukaryota"/>
</dbReference>
<dbReference type="InParanoid" id="A0A1D6J967"/>
<evidence type="ECO:0000256" key="1">
    <source>
        <dbReference type="ARBA" id="ARBA00004141"/>
    </source>
</evidence>
<dbReference type="GO" id="GO:0022857">
    <property type="term" value="F:transmembrane transporter activity"/>
    <property type="evidence" value="ECO:0007669"/>
    <property type="project" value="InterPro"/>
</dbReference>
<evidence type="ECO:0000256" key="2">
    <source>
        <dbReference type="ARBA" id="ARBA00005982"/>
    </source>
</evidence>